<keyword evidence="3" id="KW-1185">Reference proteome</keyword>
<dbReference type="EMBL" id="JAQGDS010000013">
    <property type="protein sequence ID" value="KAJ6256410.1"/>
    <property type="molecule type" value="Genomic_DNA"/>
</dbReference>
<feature type="compositionally biased region" description="Low complexity" evidence="1">
    <location>
        <begin position="28"/>
        <end position="41"/>
    </location>
</feature>
<protein>
    <submittedName>
        <fullName evidence="2">Uncharacterized protein</fullName>
    </submittedName>
</protein>
<accession>A0AAD6IRV2</accession>
<proteinExistence type="predicted"/>
<dbReference type="Proteomes" id="UP001221413">
    <property type="component" value="Unassembled WGS sequence"/>
</dbReference>
<name>A0AAD6IRV2_DREDA</name>
<feature type="region of interest" description="Disordered" evidence="1">
    <location>
        <begin position="218"/>
        <end position="249"/>
    </location>
</feature>
<feature type="compositionally biased region" description="Basic and acidic residues" evidence="1">
    <location>
        <begin position="173"/>
        <end position="201"/>
    </location>
</feature>
<feature type="compositionally biased region" description="Acidic residues" evidence="1">
    <location>
        <begin position="163"/>
        <end position="172"/>
    </location>
</feature>
<feature type="compositionally biased region" description="Acidic residues" evidence="1">
    <location>
        <begin position="80"/>
        <end position="93"/>
    </location>
</feature>
<reference evidence="2" key="1">
    <citation type="submission" date="2023-01" db="EMBL/GenBank/DDBJ databases">
        <title>The chitinases involved in constricting ring structure development in the nematode-trapping fungus Drechslerella dactyloides.</title>
        <authorList>
            <person name="Wang R."/>
            <person name="Zhang L."/>
            <person name="Tang P."/>
            <person name="Li S."/>
            <person name="Liang L."/>
        </authorList>
    </citation>
    <scope>NUCLEOTIDE SEQUENCE</scope>
    <source>
        <strain evidence="2">YMF1.00031</strain>
    </source>
</reference>
<sequence>MTSLQNFINRRASSRNSAVGRAESPVKQQQSAFGSAASGASHIPLAASRVPSRSTNHSRPELRDDSDDFKDSEILSLENQDGDGYEDEDDEELASQNGNGGGNFLHEFDRDEVGGRYLVNNGGHKNGVVTNGQGYANGNGNGNVNVNGGEAYRWQSNLPPSHEDDDDSDEESDGRLTPKIRIAEEQLGERSRTPPGRRDGDLASEQLQQEQFYTSLEFEDPVAEHSRPSTADSVDDPRPEINGAKASQSWEEIDREYAQQNKTAATPVRFSVSGLFEVLKGMGMMLRGSERLVLTNHIAHYKRFSIVNPALPYQILIPYNHSHPLEPTKMLSEIATIAFIRRNCPSLPTPEIAYNNLDVNNAAKVPFLVIRSLKGRTIASLDGGITAALKDRKRCAALLDGLAKVQSQIMKATASNSLTVDRIGNILFKTDAKKPKQSFIVGPCLAADDDAGTDVDSSIPITDLADLCLQVFQATESSSLTAAAVTVNPKDLRSTKRRLAGLLGLLPPLPQQYSELTLFHNALNFSSILIDPATSAITCVLGFRDVYAVPMALTPVYPAEIRPANAEWTLWVGGDGGMDKHWGFRSIYETRMAKYNARFAGDLWDDEELGGWLQVWEVVNGGVEAWVKKRAWIEAELNRLRKQ</sequence>
<evidence type="ECO:0000313" key="3">
    <source>
        <dbReference type="Proteomes" id="UP001221413"/>
    </source>
</evidence>
<gene>
    <name evidence="2" type="ORF">Dda_8911</name>
</gene>
<feature type="region of interest" description="Disordered" evidence="1">
    <location>
        <begin position="1"/>
        <end position="201"/>
    </location>
</feature>
<feature type="compositionally biased region" description="Basic and acidic residues" evidence="1">
    <location>
        <begin position="58"/>
        <end position="73"/>
    </location>
</feature>
<dbReference type="AlphaFoldDB" id="A0AAD6IRV2"/>
<evidence type="ECO:0000313" key="2">
    <source>
        <dbReference type="EMBL" id="KAJ6256410.1"/>
    </source>
</evidence>
<evidence type="ECO:0000256" key="1">
    <source>
        <dbReference type="SAM" id="MobiDB-lite"/>
    </source>
</evidence>
<comment type="caution">
    <text evidence="2">The sequence shown here is derived from an EMBL/GenBank/DDBJ whole genome shotgun (WGS) entry which is preliminary data.</text>
</comment>
<organism evidence="2 3">
    <name type="scientific">Drechslerella dactyloides</name>
    <name type="common">Nematode-trapping fungus</name>
    <name type="synonym">Arthrobotrys dactyloides</name>
    <dbReference type="NCBI Taxonomy" id="74499"/>
    <lineage>
        <taxon>Eukaryota</taxon>
        <taxon>Fungi</taxon>
        <taxon>Dikarya</taxon>
        <taxon>Ascomycota</taxon>
        <taxon>Pezizomycotina</taxon>
        <taxon>Orbiliomycetes</taxon>
        <taxon>Orbiliales</taxon>
        <taxon>Orbiliaceae</taxon>
        <taxon>Drechslerella</taxon>
    </lineage>
</organism>